<keyword evidence="3" id="KW-0560">Oxidoreductase</keyword>
<keyword evidence="6" id="KW-1185">Reference proteome</keyword>
<dbReference type="OrthoDB" id="1933717at2759"/>
<keyword evidence="2" id="KW-0521">NADP</keyword>
<dbReference type="STRING" id="1344416.A0A139A3L6"/>
<evidence type="ECO:0000256" key="1">
    <source>
        <dbReference type="ARBA" id="ARBA00006484"/>
    </source>
</evidence>
<protein>
    <submittedName>
        <fullName evidence="5">NAD(P)-binding protein</fullName>
    </submittedName>
</protein>
<dbReference type="GO" id="GO:0016020">
    <property type="term" value="C:membrane"/>
    <property type="evidence" value="ECO:0007669"/>
    <property type="project" value="TreeGrafter"/>
</dbReference>
<dbReference type="AlphaFoldDB" id="A0A139A3L6"/>
<dbReference type="PRINTS" id="PR00081">
    <property type="entry name" value="GDHRDH"/>
</dbReference>
<organism evidence="5 6">
    <name type="scientific">Gonapodya prolifera (strain JEL478)</name>
    <name type="common">Monoblepharis prolifera</name>
    <dbReference type="NCBI Taxonomy" id="1344416"/>
    <lineage>
        <taxon>Eukaryota</taxon>
        <taxon>Fungi</taxon>
        <taxon>Fungi incertae sedis</taxon>
        <taxon>Chytridiomycota</taxon>
        <taxon>Chytridiomycota incertae sedis</taxon>
        <taxon>Monoblepharidomycetes</taxon>
        <taxon>Monoblepharidales</taxon>
        <taxon>Gonapodyaceae</taxon>
        <taxon>Gonapodya</taxon>
    </lineage>
</organism>
<dbReference type="Proteomes" id="UP000070544">
    <property type="component" value="Unassembled WGS sequence"/>
</dbReference>
<dbReference type="GO" id="GO:0016491">
    <property type="term" value="F:oxidoreductase activity"/>
    <property type="evidence" value="ECO:0007669"/>
    <property type="project" value="UniProtKB-KW"/>
</dbReference>
<sequence>MSLIPLRASEIPDLIAWAKFMFWVPYYSLLNMYYKWRTMPKVWTAKGKVCVITGCSAGLGEGLAKLWAKQGAHLVICARRVEPLTLVAKECESLGAASVTTVQVDVSVEADCEKLAKVAGEKFGRIDCLVLNAGISLGDIFEKLPLSAVHAVNQVNFQTKVDCTYYALPYLKKSTQPKIVPISSLGGLAGSPTRTGYSATKFALKGFFDALRNEYPGFLEVTLIYPGPVQTDLNRTRVGSMDLSWKGAMSVDEAVRLINRAVGDGKLEEVFTDAGKRTFWLRDWFPYVRNQLIVEKFNRLMVVKGADGTESNKQ</sequence>
<dbReference type="PANTHER" id="PTHR44196">
    <property type="entry name" value="DEHYDROGENASE/REDUCTASE SDR FAMILY MEMBER 7B"/>
    <property type="match status" value="1"/>
</dbReference>
<evidence type="ECO:0000256" key="4">
    <source>
        <dbReference type="ARBA" id="ARBA00037096"/>
    </source>
</evidence>
<accession>A0A139A3L6</accession>
<reference evidence="5 6" key="1">
    <citation type="journal article" date="2015" name="Genome Biol. Evol.">
        <title>Phylogenomic analyses indicate that early fungi evolved digesting cell walls of algal ancestors of land plants.</title>
        <authorList>
            <person name="Chang Y."/>
            <person name="Wang S."/>
            <person name="Sekimoto S."/>
            <person name="Aerts A.L."/>
            <person name="Choi C."/>
            <person name="Clum A."/>
            <person name="LaButti K.M."/>
            <person name="Lindquist E.A."/>
            <person name="Yee Ngan C."/>
            <person name="Ohm R.A."/>
            <person name="Salamov A.A."/>
            <person name="Grigoriev I.V."/>
            <person name="Spatafora J.W."/>
            <person name="Berbee M.L."/>
        </authorList>
    </citation>
    <scope>NUCLEOTIDE SEQUENCE [LARGE SCALE GENOMIC DNA]</scope>
    <source>
        <strain evidence="5 6">JEL478</strain>
    </source>
</reference>
<evidence type="ECO:0000313" key="6">
    <source>
        <dbReference type="Proteomes" id="UP000070544"/>
    </source>
</evidence>
<evidence type="ECO:0000256" key="2">
    <source>
        <dbReference type="ARBA" id="ARBA00022857"/>
    </source>
</evidence>
<dbReference type="InterPro" id="IPR020904">
    <property type="entry name" value="Sc_DH/Rdtase_CS"/>
</dbReference>
<name>A0A139A3L6_GONPJ</name>
<evidence type="ECO:0000313" key="5">
    <source>
        <dbReference type="EMBL" id="KXS11371.1"/>
    </source>
</evidence>
<comment type="function">
    <text evidence="4">Putative oxidoreductase.</text>
</comment>
<dbReference type="PANTHER" id="PTHR44196:SF1">
    <property type="entry name" value="DEHYDROGENASE_REDUCTASE SDR FAMILY MEMBER 7B"/>
    <property type="match status" value="1"/>
</dbReference>
<dbReference type="PROSITE" id="PS00061">
    <property type="entry name" value="ADH_SHORT"/>
    <property type="match status" value="1"/>
</dbReference>
<dbReference type="SUPFAM" id="SSF51735">
    <property type="entry name" value="NAD(P)-binding Rossmann-fold domains"/>
    <property type="match status" value="1"/>
</dbReference>
<dbReference type="Pfam" id="PF00106">
    <property type="entry name" value="adh_short"/>
    <property type="match status" value="1"/>
</dbReference>
<dbReference type="InterPro" id="IPR036291">
    <property type="entry name" value="NAD(P)-bd_dom_sf"/>
</dbReference>
<dbReference type="Gene3D" id="3.40.50.720">
    <property type="entry name" value="NAD(P)-binding Rossmann-like Domain"/>
    <property type="match status" value="1"/>
</dbReference>
<dbReference type="OMA" id="LEWCYRI"/>
<evidence type="ECO:0000256" key="3">
    <source>
        <dbReference type="ARBA" id="ARBA00023002"/>
    </source>
</evidence>
<dbReference type="InterPro" id="IPR002347">
    <property type="entry name" value="SDR_fam"/>
</dbReference>
<dbReference type="EMBL" id="KQ965803">
    <property type="protein sequence ID" value="KXS11371.1"/>
    <property type="molecule type" value="Genomic_DNA"/>
</dbReference>
<gene>
    <name evidence="5" type="ORF">M427DRAFT_60784</name>
</gene>
<proteinExistence type="inferred from homology"/>
<comment type="similarity">
    <text evidence="1">Belongs to the short-chain dehydrogenases/reductases (SDR) family.</text>
</comment>